<feature type="transmembrane region" description="Helical" evidence="8">
    <location>
        <begin position="458"/>
        <end position="480"/>
    </location>
</feature>
<feature type="transmembrane region" description="Helical" evidence="8">
    <location>
        <begin position="180"/>
        <end position="203"/>
    </location>
</feature>
<gene>
    <name evidence="11 12" type="primary">LOC111603875</name>
</gene>
<reference evidence="11 12" key="1">
    <citation type="submission" date="2025-04" db="UniProtKB">
        <authorList>
            <consortium name="RefSeq"/>
        </authorList>
    </citation>
    <scope>IDENTIFICATION</scope>
    <source>
        <strain evidence="11 12">15085-1641.00</strain>
        <tissue evidence="11 12">Whole body</tissue>
    </source>
</reference>
<evidence type="ECO:0000256" key="8">
    <source>
        <dbReference type="SAM" id="Phobius"/>
    </source>
</evidence>
<protein>
    <submittedName>
        <fullName evidence="11 12">Mitochondrial sodium/calcium exchanger protein-like</fullName>
    </submittedName>
</protein>
<feature type="transmembrane region" description="Helical" evidence="8">
    <location>
        <begin position="500"/>
        <end position="518"/>
    </location>
</feature>
<keyword evidence="7 8" id="KW-0472">Membrane</keyword>
<evidence type="ECO:0000313" key="10">
    <source>
        <dbReference type="Proteomes" id="UP000504633"/>
    </source>
</evidence>
<dbReference type="Pfam" id="PF01699">
    <property type="entry name" value="Na_Ca_ex"/>
    <property type="match status" value="1"/>
</dbReference>
<keyword evidence="5 8" id="KW-0812">Transmembrane</keyword>
<sequence>MDFDQLEWFNRTNHTSSHQKRHIGFAHPVKPDSCERITFLDKDERCKYAHNNPSCRDQVFIINYNAFFYCTCDNDDLLSLACIILLLVECVLLFWAIYFTTIRYFVPALTLIARMLNMNEYVAGETIITLGNNAPGIFGSVLGLTNKSRHAYSDTMSVSLFMGVFTSSIIMWVKPFAIDAVYFVRCVGFVVLYVTFVDFSVFLTKGFLTIGWAVSMTLIFPIYLTLILCDQYMQNRKDREHASNLRNAESSAVPVTGEPANIRSEMASRSPNDKLFRQFFRIFNTLDKNRFNSAWTFCKMWALFKVLPMIVLRVLIPEIYLNQSSESYSKLLCCIQITLTPTFIVVLFVDKFESLRGWKLTVIIMCLVILLPFSFMAFSFSRTDTVPKWYKFTEALNILGCFTVLFTMTIELNALLEAVGIVLSRSHTFIGCTLYTWGSGWSDLLINLNMARNGLPRMAYAACFGSIIISIFSSVCIPYLYSTITSPRKGVVCYVTEGTLGSTASCFLVTALIIKILYATTTNFMLRRTGALLGVVFYSLFLIFCFFSEFEIVHAYGTDHTLDHTHFDESYSN</sequence>
<proteinExistence type="predicted"/>
<dbReference type="PANTHER" id="PTHR12266:SF0">
    <property type="entry name" value="MITOCHONDRIAL SODIUM_CALCIUM EXCHANGER PROTEIN"/>
    <property type="match status" value="1"/>
</dbReference>
<feature type="transmembrane region" description="Helical" evidence="8">
    <location>
        <begin position="121"/>
        <end position="144"/>
    </location>
</feature>
<evidence type="ECO:0000256" key="7">
    <source>
        <dbReference type="ARBA" id="ARBA00023136"/>
    </source>
</evidence>
<dbReference type="GeneID" id="111603875"/>
<feature type="transmembrane region" description="Helical" evidence="8">
    <location>
        <begin position="297"/>
        <end position="316"/>
    </location>
</feature>
<evidence type="ECO:0000256" key="5">
    <source>
        <dbReference type="ARBA" id="ARBA00022692"/>
    </source>
</evidence>
<dbReference type="KEGG" id="dhe:111603875"/>
<name>A0A6J1MER3_DROHY</name>
<dbReference type="Gene3D" id="1.20.1420.30">
    <property type="entry name" value="NCX, central ion-binding region"/>
    <property type="match status" value="1"/>
</dbReference>
<dbReference type="PANTHER" id="PTHR12266">
    <property type="entry name" value="NA+/CA2+ K+ INDEPENDENT EXCHANGER"/>
    <property type="match status" value="1"/>
</dbReference>
<feature type="transmembrane region" description="Helical" evidence="8">
    <location>
        <begin position="395"/>
        <end position="416"/>
    </location>
</feature>
<dbReference type="RefSeq" id="XP_023177463.1">
    <property type="nucleotide sequence ID" value="XM_023321695.2"/>
</dbReference>
<dbReference type="InterPro" id="IPR044880">
    <property type="entry name" value="NCX_ion-bd_dom_sf"/>
</dbReference>
<dbReference type="GO" id="GO:0006874">
    <property type="term" value="P:intracellular calcium ion homeostasis"/>
    <property type="evidence" value="ECO:0007669"/>
    <property type="project" value="TreeGrafter"/>
</dbReference>
<keyword evidence="4" id="KW-0106">Calcium</keyword>
<keyword evidence="6 8" id="KW-1133">Transmembrane helix</keyword>
<dbReference type="Proteomes" id="UP000504633">
    <property type="component" value="Unplaced"/>
</dbReference>
<organism evidence="10 12">
    <name type="scientific">Drosophila hydei</name>
    <name type="common">Fruit fly</name>
    <dbReference type="NCBI Taxonomy" id="7224"/>
    <lineage>
        <taxon>Eukaryota</taxon>
        <taxon>Metazoa</taxon>
        <taxon>Ecdysozoa</taxon>
        <taxon>Arthropoda</taxon>
        <taxon>Hexapoda</taxon>
        <taxon>Insecta</taxon>
        <taxon>Pterygota</taxon>
        <taxon>Neoptera</taxon>
        <taxon>Endopterygota</taxon>
        <taxon>Diptera</taxon>
        <taxon>Brachycera</taxon>
        <taxon>Muscomorpha</taxon>
        <taxon>Ephydroidea</taxon>
        <taxon>Drosophilidae</taxon>
        <taxon>Drosophila</taxon>
    </lineage>
</organism>
<dbReference type="AlphaFoldDB" id="A0A6J1MER3"/>
<accession>A0A6J1MER3</accession>
<feature type="transmembrane region" description="Helical" evidence="8">
    <location>
        <begin position="328"/>
        <end position="348"/>
    </location>
</feature>
<evidence type="ECO:0000259" key="9">
    <source>
        <dbReference type="Pfam" id="PF01699"/>
    </source>
</evidence>
<dbReference type="OrthoDB" id="407410at2759"/>
<comment type="subcellular location">
    <subcellularLocation>
        <location evidence="1">Membrane</location>
        <topology evidence="1">Multi-pass membrane protein</topology>
    </subcellularLocation>
</comment>
<evidence type="ECO:0000256" key="4">
    <source>
        <dbReference type="ARBA" id="ARBA00022568"/>
    </source>
</evidence>
<dbReference type="OMA" id="VKQPIDM"/>
<dbReference type="RefSeq" id="XP_023177454.1">
    <property type="nucleotide sequence ID" value="XM_023321686.2"/>
</dbReference>
<evidence type="ECO:0000313" key="12">
    <source>
        <dbReference type="RefSeq" id="XP_023177463.1"/>
    </source>
</evidence>
<keyword evidence="2" id="KW-0813">Transport</keyword>
<feature type="transmembrane region" description="Helical" evidence="8">
    <location>
        <begin position="360"/>
        <end position="380"/>
    </location>
</feature>
<feature type="transmembrane region" description="Helical" evidence="8">
    <location>
        <begin position="156"/>
        <end position="173"/>
    </location>
</feature>
<dbReference type="GO" id="GO:0016020">
    <property type="term" value="C:membrane"/>
    <property type="evidence" value="ECO:0007669"/>
    <property type="project" value="UniProtKB-SubCell"/>
</dbReference>
<evidence type="ECO:0000256" key="1">
    <source>
        <dbReference type="ARBA" id="ARBA00004141"/>
    </source>
</evidence>
<evidence type="ECO:0000256" key="6">
    <source>
        <dbReference type="ARBA" id="ARBA00022989"/>
    </source>
</evidence>
<dbReference type="GO" id="GO:0005432">
    <property type="term" value="F:calcium:sodium antiporter activity"/>
    <property type="evidence" value="ECO:0007669"/>
    <property type="project" value="TreeGrafter"/>
</dbReference>
<keyword evidence="4" id="KW-0109">Calcium transport</keyword>
<evidence type="ECO:0000313" key="11">
    <source>
        <dbReference type="RefSeq" id="XP_023177454.1"/>
    </source>
</evidence>
<dbReference type="InterPro" id="IPR051359">
    <property type="entry name" value="CaCA_antiporter"/>
</dbReference>
<feature type="domain" description="Sodium/calcium exchanger membrane region" evidence="9">
    <location>
        <begin position="401"/>
        <end position="547"/>
    </location>
</feature>
<keyword evidence="3" id="KW-0050">Antiport</keyword>
<feature type="transmembrane region" description="Helical" evidence="8">
    <location>
        <begin position="209"/>
        <end position="229"/>
    </location>
</feature>
<keyword evidence="10" id="KW-1185">Reference proteome</keyword>
<dbReference type="InterPro" id="IPR004837">
    <property type="entry name" value="NaCa_Exmemb"/>
</dbReference>
<evidence type="ECO:0000256" key="2">
    <source>
        <dbReference type="ARBA" id="ARBA00022448"/>
    </source>
</evidence>
<evidence type="ECO:0000256" key="3">
    <source>
        <dbReference type="ARBA" id="ARBA00022449"/>
    </source>
</evidence>
<keyword evidence="4" id="KW-0406">Ion transport</keyword>
<feature type="transmembrane region" description="Helical" evidence="8">
    <location>
        <begin position="77"/>
        <end position="100"/>
    </location>
</feature>
<feature type="transmembrane region" description="Helical" evidence="8">
    <location>
        <begin position="530"/>
        <end position="550"/>
    </location>
</feature>